<reference evidence="2 3" key="1">
    <citation type="submission" date="2017-05" db="EMBL/GenBank/DDBJ databases">
        <authorList>
            <person name="Varghese N."/>
            <person name="Submissions S."/>
        </authorList>
    </citation>
    <scope>NUCLEOTIDE SEQUENCE [LARGE SCALE GENOMIC DNA]</scope>
    <source>
        <strain evidence="2 3">DSM 15949</strain>
    </source>
</reference>
<keyword evidence="1" id="KW-0472">Membrane</keyword>
<accession>A0ABY1P3T8</accession>
<keyword evidence="1" id="KW-0812">Transmembrane</keyword>
<sequence length="181" mass="19838">MTVSRKTFGKRGVTPVPTAFASRTPEPDFAPARAQNALVLEDENFSGGKAAAFGLGLFFSFNGRISRGPYWMIGTVRFVLMMAVIFGYAFNNMTDIQALSEDEVFAYMVGSTAGLTMLALVGILTVCAWSLEARRCHDRDVSAWWLLLYLIPFFGALYGAYLFVVNGFFKGTPGANRFGPP</sequence>
<name>A0ABY1P3T8_9HYPH</name>
<feature type="transmembrane region" description="Helical" evidence="1">
    <location>
        <begin position="70"/>
        <end position="90"/>
    </location>
</feature>
<dbReference type="InterPro" id="IPR008523">
    <property type="entry name" value="DUF805"/>
</dbReference>
<proteinExistence type="predicted"/>
<dbReference type="PANTHER" id="PTHR34980">
    <property type="entry name" value="INNER MEMBRANE PROTEIN-RELATED-RELATED"/>
    <property type="match status" value="1"/>
</dbReference>
<dbReference type="Proteomes" id="UP001157914">
    <property type="component" value="Unassembled WGS sequence"/>
</dbReference>
<dbReference type="EMBL" id="FXTT01000003">
    <property type="protein sequence ID" value="SMP24212.1"/>
    <property type="molecule type" value="Genomic_DNA"/>
</dbReference>
<evidence type="ECO:0000313" key="2">
    <source>
        <dbReference type="EMBL" id="SMP24212.1"/>
    </source>
</evidence>
<keyword evidence="3" id="KW-1185">Reference proteome</keyword>
<dbReference type="Pfam" id="PF05656">
    <property type="entry name" value="DUF805"/>
    <property type="match status" value="1"/>
</dbReference>
<evidence type="ECO:0000256" key="1">
    <source>
        <dbReference type="SAM" id="Phobius"/>
    </source>
</evidence>
<comment type="caution">
    <text evidence="2">The sequence shown here is derived from an EMBL/GenBank/DDBJ whole genome shotgun (WGS) entry which is preliminary data.</text>
</comment>
<feature type="transmembrane region" description="Helical" evidence="1">
    <location>
        <begin position="105"/>
        <end position="131"/>
    </location>
</feature>
<keyword evidence="1" id="KW-1133">Transmembrane helix</keyword>
<feature type="transmembrane region" description="Helical" evidence="1">
    <location>
        <begin position="143"/>
        <end position="164"/>
    </location>
</feature>
<dbReference type="RefSeq" id="WP_155193784.1">
    <property type="nucleotide sequence ID" value="NZ_BAAAEA010000002.1"/>
</dbReference>
<protein>
    <submittedName>
        <fullName evidence="2">Uncharacterized membrane protein YhaH, DUF805 family</fullName>
    </submittedName>
</protein>
<organism evidence="2 3">
    <name type="scientific">Roseibium denhamense</name>
    <dbReference type="NCBI Taxonomy" id="76305"/>
    <lineage>
        <taxon>Bacteria</taxon>
        <taxon>Pseudomonadati</taxon>
        <taxon>Pseudomonadota</taxon>
        <taxon>Alphaproteobacteria</taxon>
        <taxon>Hyphomicrobiales</taxon>
        <taxon>Stappiaceae</taxon>
        <taxon>Roseibium</taxon>
    </lineage>
</organism>
<evidence type="ECO:0000313" key="3">
    <source>
        <dbReference type="Proteomes" id="UP001157914"/>
    </source>
</evidence>
<gene>
    <name evidence="2" type="ORF">SAMN06265374_2393</name>
</gene>